<evidence type="ECO:0000256" key="1">
    <source>
        <dbReference type="SAM" id="Phobius"/>
    </source>
</evidence>
<feature type="transmembrane region" description="Helical" evidence="1">
    <location>
        <begin position="53"/>
        <end position="71"/>
    </location>
</feature>
<keyword evidence="1" id="KW-1133">Transmembrane helix</keyword>
<dbReference type="InterPro" id="IPR032834">
    <property type="entry name" value="NatK-like_C"/>
</dbReference>
<keyword evidence="1" id="KW-0472">Membrane</keyword>
<evidence type="ECO:0000313" key="3">
    <source>
        <dbReference type="EMBL" id="MBP1047233.1"/>
    </source>
</evidence>
<organism evidence="3 4">
    <name type="scientific">Enterococcus larvae</name>
    <dbReference type="NCBI Taxonomy" id="2794352"/>
    <lineage>
        <taxon>Bacteria</taxon>
        <taxon>Bacillati</taxon>
        <taxon>Bacillota</taxon>
        <taxon>Bacilli</taxon>
        <taxon>Lactobacillales</taxon>
        <taxon>Enterococcaceae</taxon>
        <taxon>Enterococcus</taxon>
    </lineage>
</organism>
<keyword evidence="4" id="KW-1185">Reference proteome</keyword>
<feature type="transmembrane region" description="Helical" evidence="1">
    <location>
        <begin position="136"/>
        <end position="155"/>
    </location>
</feature>
<feature type="transmembrane region" description="Helical" evidence="1">
    <location>
        <begin position="223"/>
        <end position="242"/>
    </location>
</feature>
<name>A0ABS4CL95_9ENTE</name>
<dbReference type="EMBL" id="JAEDXU010000007">
    <property type="protein sequence ID" value="MBP1047233.1"/>
    <property type="molecule type" value="Genomic_DNA"/>
</dbReference>
<feature type="transmembrane region" description="Helical" evidence="1">
    <location>
        <begin position="175"/>
        <end position="192"/>
    </location>
</feature>
<feature type="transmembrane region" description="Helical" evidence="1">
    <location>
        <begin position="20"/>
        <end position="41"/>
    </location>
</feature>
<dbReference type="Proteomes" id="UP000673375">
    <property type="component" value="Unassembled WGS sequence"/>
</dbReference>
<feature type="transmembrane region" description="Helical" evidence="1">
    <location>
        <begin position="77"/>
        <end position="98"/>
    </location>
</feature>
<feature type="transmembrane region" description="Helical" evidence="1">
    <location>
        <begin position="110"/>
        <end position="130"/>
    </location>
</feature>
<proteinExistence type="predicted"/>
<dbReference type="RefSeq" id="WP_209558020.1">
    <property type="nucleotide sequence ID" value="NZ_JAEDXU010000007.1"/>
</dbReference>
<evidence type="ECO:0000259" key="2">
    <source>
        <dbReference type="Pfam" id="PF14501"/>
    </source>
</evidence>
<dbReference type="Pfam" id="PF14501">
    <property type="entry name" value="HATPase_c_5"/>
    <property type="match status" value="1"/>
</dbReference>
<accession>A0ABS4CL95</accession>
<gene>
    <name evidence="3" type="ORF">I6N96_13200</name>
</gene>
<sequence>MAVWFIKYEKQPGVEDEGVGAMVYILTYFINMIALESGMYIFFKKLFSKKDRILIFLISILIYGIFFVFAINQSTTILIFEYHHLIIAGIVLWGYYMILGKKANGFEQMLLFFLLENIVMLYLLKIVLISVSSVQIVTLSPFINLLIQLVFAMFLESKYRYLIASLFIDKKKKAAITFFLLLTAVFQLIIMTPNQNDDNQIITETVASDNELTQVDQNEVFQINRLFLVFLSVVVISVIYVAKEIKKNKRNKKMLNDRKMMESYIDTLEKLQLDIQKIQHDYKNILIGINGFLDENNDISGLKEFLQKNELIHTTAQMQTGTLNQLKRINIIEIKGLISTKMIQAIQKGIQVSIECQDEINIKRIDSLDLSRILGIIIDNAIEECENQAIGAIRIAFIDDEKKTLIIVTNTCRESSLNIDKYSEFGVSTKGDNRGIGLSNLRDIVDNYNNVSLETNCENYEFIQKLFIGK</sequence>
<dbReference type="PANTHER" id="PTHR40448:SF1">
    <property type="entry name" value="TWO-COMPONENT SENSOR HISTIDINE KINASE"/>
    <property type="match status" value="1"/>
</dbReference>
<reference evidence="3 4" key="1">
    <citation type="submission" date="2020-12" db="EMBL/GenBank/DDBJ databases">
        <title>Vagococcus allomyrinae sp. nov. and Enterococcus lavae sp. nov., isolated from the larvae of Allomyrina dichotoma.</title>
        <authorList>
            <person name="Lee S.D."/>
        </authorList>
    </citation>
    <scope>NUCLEOTIDE SEQUENCE [LARGE SCALE GENOMIC DNA]</scope>
    <source>
        <strain evidence="3 4">BWM-S5</strain>
    </source>
</reference>
<dbReference type="SUPFAM" id="SSF55874">
    <property type="entry name" value="ATPase domain of HSP90 chaperone/DNA topoisomerase II/histidine kinase"/>
    <property type="match status" value="1"/>
</dbReference>
<comment type="caution">
    <text evidence="3">The sequence shown here is derived from an EMBL/GenBank/DDBJ whole genome shotgun (WGS) entry which is preliminary data.</text>
</comment>
<evidence type="ECO:0000313" key="4">
    <source>
        <dbReference type="Proteomes" id="UP000673375"/>
    </source>
</evidence>
<feature type="domain" description="Sensor histidine kinase NatK-like C-terminal" evidence="2">
    <location>
        <begin position="367"/>
        <end position="468"/>
    </location>
</feature>
<dbReference type="InterPro" id="IPR036890">
    <property type="entry name" value="HATPase_C_sf"/>
</dbReference>
<dbReference type="Gene3D" id="3.30.565.10">
    <property type="entry name" value="Histidine kinase-like ATPase, C-terminal domain"/>
    <property type="match status" value="1"/>
</dbReference>
<keyword evidence="1" id="KW-0812">Transmembrane</keyword>
<protein>
    <submittedName>
        <fullName evidence="3">GHKL domain-containing protein</fullName>
    </submittedName>
</protein>
<dbReference type="PANTHER" id="PTHR40448">
    <property type="entry name" value="TWO-COMPONENT SENSOR HISTIDINE KINASE"/>
    <property type="match status" value="1"/>
</dbReference>